<protein>
    <submittedName>
        <fullName evidence="1">Uncharacterized protein</fullName>
    </submittedName>
</protein>
<evidence type="ECO:0000313" key="1">
    <source>
        <dbReference type="EMBL" id="SVA76581.1"/>
    </source>
</evidence>
<proteinExistence type="predicted"/>
<name>A0A381YJ50_9ZZZZ</name>
<dbReference type="EMBL" id="UINC01018267">
    <property type="protein sequence ID" value="SVA76581.1"/>
    <property type="molecule type" value="Genomic_DNA"/>
</dbReference>
<accession>A0A381YJ50</accession>
<gene>
    <name evidence="1" type="ORF">METZ01_LOCUS129435</name>
</gene>
<reference evidence="1" key="1">
    <citation type="submission" date="2018-05" db="EMBL/GenBank/DDBJ databases">
        <authorList>
            <person name="Lanie J.A."/>
            <person name="Ng W.-L."/>
            <person name="Kazmierczak K.M."/>
            <person name="Andrzejewski T.M."/>
            <person name="Davidsen T.M."/>
            <person name="Wayne K.J."/>
            <person name="Tettelin H."/>
            <person name="Glass J.I."/>
            <person name="Rusch D."/>
            <person name="Podicherti R."/>
            <person name="Tsui H.-C.T."/>
            <person name="Winkler M.E."/>
        </authorList>
    </citation>
    <scope>NUCLEOTIDE SEQUENCE</scope>
</reference>
<dbReference type="AlphaFoldDB" id="A0A381YJ50"/>
<sequence length="91" mass="10692">MIPLPKIKFETKIVEHEGKKIKMPFDCQIYPEKSVEVKNRFSGEKTTMPGFAVSVYDVIIGAEMIQDWDTVRLGLDWFKKYFPKQYMVVLD</sequence>
<organism evidence="1">
    <name type="scientific">marine metagenome</name>
    <dbReference type="NCBI Taxonomy" id="408172"/>
    <lineage>
        <taxon>unclassified sequences</taxon>
        <taxon>metagenomes</taxon>
        <taxon>ecological metagenomes</taxon>
    </lineage>
</organism>